<accession>A0A9P6WBD4</accession>
<name>A0A9P6WBD4_MAUEX</name>
<sequence>MSIQELIDSFKGRVDQISEEWENIMKFPVFSEGDMIARLEDKLDIVQQQNYSIIIDLDNIKRELHLDKNEENIIFCNKNGLEVNETTNMVSSSGNHLESSPMSPSSAVTVSQYLQISEDDAEKILSTFPPTEDMSLNEEYNQKEVDDIEEQIYNLASEPTFEQSFLQERTHSECNIKPEKCGAVEVKRFDLNMIEAPKSINQLYDDFDKNLKYQIKDFENQFGKGQLSKLNKIRTYQRRRALISEIEKFSKLFSLDIRRAIDIFESYRTVRGKTVPYLYNNLAAVVLEIRNEYESTYYGGIY</sequence>
<feature type="domain" description="Transcription activator GCR1-like" evidence="1">
    <location>
        <begin position="192"/>
        <end position="268"/>
    </location>
</feature>
<reference evidence="2 3" key="1">
    <citation type="submission" date="2020-11" db="EMBL/GenBank/DDBJ databases">
        <title>Kefir isolates.</title>
        <authorList>
            <person name="Marcisauskas S."/>
            <person name="Kim Y."/>
            <person name="Blasche S."/>
        </authorList>
    </citation>
    <scope>NUCLEOTIDE SEQUENCE [LARGE SCALE GENOMIC DNA]</scope>
    <source>
        <strain evidence="2 3">OG2</strain>
    </source>
</reference>
<proteinExistence type="predicted"/>
<dbReference type="OrthoDB" id="4061572at2759"/>
<dbReference type="Proteomes" id="UP000750334">
    <property type="component" value="Unassembled WGS sequence"/>
</dbReference>
<dbReference type="InterPro" id="IPR022210">
    <property type="entry name" value="TF_GCR1-like"/>
</dbReference>
<dbReference type="AlphaFoldDB" id="A0A9P6WBD4"/>
<protein>
    <recommendedName>
        <fullName evidence="1">Transcription activator GCR1-like domain-containing protein</fullName>
    </recommendedName>
</protein>
<gene>
    <name evidence="2" type="ORF">C6P45_003783</name>
</gene>
<keyword evidence="3" id="KW-1185">Reference proteome</keyword>
<dbReference type="Pfam" id="PF12550">
    <property type="entry name" value="GCR1_C"/>
    <property type="match status" value="1"/>
</dbReference>
<evidence type="ECO:0000313" key="2">
    <source>
        <dbReference type="EMBL" id="KAG0669430.1"/>
    </source>
</evidence>
<organism evidence="2 3">
    <name type="scientific">Maudiozyma exigua</name>
    <name type="common">Yeast</name>
    <name type="synonym">Kazachstania exigua</name>
    <dbReference type="NCBI Taxonomy" id="34358"/>
    <lineage>
        <taxon>Eukaryota</taxon>
        <taxon>Fungi</taxon>
        <taxon>Dikarya</taxon>
        <taxon>Ascomycota</taxon>
        <taxon>Saccharomycotina</taxon>
        <taxon>Saccharomycetes</taxon>
        <taxon>Saccharomycetales</taxon>
        <taxon>Saccharomycetaceae</taxon>
        <taxon>Maudiozyma</taxon>
    </lineage>
</organism>
<comment type="caution">
    <text evidence="2">The sequence shown here is derived from an EMBL/GenBank/DDBJ whole genome shotgun (WGS) entry which is preliminary data.</text>
</comment>
<evidence type="ECO:0000313" key="3">
    <source>
        <dbReference type="Proteomes" id="UP000750334"/>
    </source>
</evidence>
<dbReference type="EMBL" id="PUHR01000041">
    <property type="protein sequence ID" value="KAG0669430.1"/>
    <property type="molecule type" value="Genomic_DNA"/>
</dbReference>
<evidence type="ECO:0000259" key="1">
    <source>
        <dbReference type="Pfam" id="PF12550"/>
    </source>
</evidence>